<dbReference type="AlphaFoldDB" id="A0A6C0CF73"/>
<keyword evidence="1" id="KW-0175">Coiled coil</keyword>
<evidence type="ECO:0000256" key="1">
    <source>
        <dbReference type="SAM" id="Coils"/>
    </source>
</evidence>
<reference evidence="2" key="1">
    <citation type="journal article" date="2020" name="Nature">
        <title>Giant virus diversity and host interactions through global metagenomics.</title>
        <authorList>
            <person name="Schulz F."/>
            <person name="Roux S."/>
            <person name="Paez-Espino D."/>
            <person name="Jungbluth S."/>
            <person name="Walsh D.A."/>
            <person name="Denef V.J."/>
            <person name="McMahon K.D."/>
            <person name="Konstantinidis K.T."/>
            <person name="Eloe-Fadrosh E.A."/>
            <person name="Kyrpides N.C."/>
            <person name="Woyke T."/>
        </authorList>
    </citation>
    <scope>NUCLEOTIDE SEQUENCE</scope>
    <source>
        <strain evidence="2">GVMAG-M-3300020727-4</strain>
    </source>
</reference>
<sequence>MNNIDFCNKVVTIPQSGGTCWFTAILMSLLYSQHSRKLLYNHLEQFKDKDDLLKILNTILKYHYVNPEKAESFFSKYTSENILDYVQILDGVALDHRTSEIMKKQGAYPYIFLPKFIRRLNKTCLTLDYYNDVFYTGINEFLHHGIDPSGNLGLINYLDYGIDTPRFLFKIKGNLEYTLKNPDYICVNMWNNMKERGNKPYYVTLLDKGINTPAISEGLKLHNYNVKFEGLYEFKDEIIYNGEVYVLNSCILGNYNDMPTGHAIAGISCKNNRYVYNGWTYNTIDPAMVVERMVKNTLPCYLTKYEWNVNNPYEKFCLNPKACTVDRIDYTRRDLCFSFGKGLRVLLYVKKSSIKSVDDNISSLSVVKKPNEDIFYFKSSSKSLKDNFELSKKSDISLSYIKSPNTNLKPHIHDLYKTISEIKSPEIVVSDKSKSKKISSSSVKSVHKSLKKEDNKNRIKELLEINKKLLLENKKNRSQIKELKLKIKLL</sequence>
<name>A0A6C0CF73_9ZZZZ</name>
<evidence type="ECO:0000313" key="2">
    <source>
        <dbReference type="EMBL" id="QHT02947.1"/>
    </source>
</evidence>
<accession>A0A6C0CF73</accession>
<protein>
    <submittedName>
        <fullName evidence="2">Uncharacterized protein</fullName>
    </submittedName>
</protein>
<feature type="coiled-coil region" evidence="1">
    <location>
        <begin position="452"/>
        <end position="486"/>
    </location>
</feature>
<organism evidence="2">
    <name type="scientific">viral metagenome</name>
    <dbReference type="NCBI Taxonomy" id="1070528"/>
    <lineage>
        <taxon>unclassified sequences</taxon>
        <taxon>metagenomes</taxon>
        <taxon>organismal metagenomes</taxon>
    </lineage>
</organism>
<proteinExistence type="predicted"/>
<dbReference type="EMBL" id="MN739403">
    <property type="protein sequence ID" value="QHT02947.1"/>
    <property type="molecule type" value="Genomic_DNA"/>
</dbReference>